<proteinExistence type="predicted"/>
<organism evidence="1 2">
    <name type="scientific">Pseudomonas neuropathica</name>
    <dbReference type="NCBI Taxonomy" id="2730425"/>
    <lineage>
        <taxon>Bacteria</taxon>
        <taxon>Pseudomonadati</taxon>
        <taxon>Pseudomonadota</taxon>
        <taxon>Gammaproteobacteria</taxon>
        <taxon>Pseudomonadales</taxon>
        <taxon>Pseudomonadaceae</taxon>
        <taxon>Pseudomonas</taxon>
    </lineage>
</organism>
<dbReference type="Proteomes" id="UP001622950">
    <property type="component" value="Unassembled WGS sequence"/>
</dbReference>
<dbReference type="EMBL" id="JBJHQE010000016">
    <property type="protein sequence ID" value="MFK9081291.1"/>
    <property type="molecule type" value="Genomic_DNA"/>
</dbReference>
<evidence type="ECO:0000313" key="2">
    <source>
        <dbReference type="Proteomes" id="UP001622950"/>
    </source>
</evidence>
<protein>
    <submittedName>
        <fullName evidence="1">Uncharacterized protein</fullName>
    </submittedName>
</protein>
<sequence>MNEGKRYYVSDTGLTEGVSLGRITVVLVSDFDRVTAERNSLQLLLNDRDEQLHTLGQSRRAEFDNGQAVDRKVAELGQGTCDVIAERKRQLRVEGWTLEGDDQSQGRLGAAAACYLLFSDDYPNAGHPPPVWPWAAKWWKPKDYRRDLIRAGALVLAEIKRIDRASIKGEFDICLGCFGSGTVSTGITEASSTICNGCNGCNGTGRENP</sequence>
<gene>
    <name evidence="1" type="ORF">ACJEBM_11470</name>
</gene>
<evidence type="ECO:0000313" key="1">
    <source>
        <dbReference type="EMBL" id="MFK9081291.1"/>
    </source>
</evidence>
<accession>A0ACC7MRV9</accession>
<comment type="caution">
    <text evidence="1">The sequence shown here is derived from an EMBL/GenBank/DDBJ whole genome shotgun (WGS) entry which is preliminary data.</text>
</comment>
<name>A0ACC7MRV9_9PSED</name>
<reference evidence="1" key="1">
    <citation type="submission" date="2024-11" db="EMBL/GenBank/DDBJ databases">
        <authorList>
            <person name="Lucas J.A."/>
        </authorList>
    </citation>
    <scope>NUCLEOTIDE SEQUENCE</scope>
    <source>
        <strain evidence="1">Z 8.8</strain>
    </source>
</reference>
<keyword evidence="2" id="KW-1185">Reference proteome</keyword>